<dbReference type="RefSeq" id="WP_182305418.1">
    <property type="nucleotide sequence ID" value="NZ_CP059896.1"/>
</dbReference>
<reference evidence="2" key="1">
    <citation type="journal article" date="2019" name="Int. J. Syst. Evol. Microbiol.">
        <title>The Global Catalogue of Microorganisms (GCM) 10K type strain sequencing project: providing services to taxonomists for standard genome sequencing and annotation.</title>
        <authorList>
            <consortium name="The Broad Institute Genomics Platform"/>
            <consortium name="The Broad Institute Genome Sequencing Center for Infectious Disease"/>
            <person name="Wu L."/>
            <person name="Ma J."/>
        </authorList>
    </citation>
    <scope>NUCLEOTIDE SEQUENCE [LARGE SCALE GENOMIC DNA]</scope>
    <source>
        <strain evidence="2">KCTC 52231</strain>
    </source>
</reference>
<protein>
    <submittedName>
        <fullName evidence="1">Uncharacterized protein</fullName>
    </submittedName>
</protein>
<dbReference type="EMBL" id="JBHRTG010000007">
    <property type="protein sequence ID" value="MFC3163085.1"/>
    <property type="molecule type" value="Genomic_DNA"/>
</dbReference>
<evidence type="ECO:0000313" key="2">
    <source>
        <dbReference type="Proteomes" id="UP001595647"/>
    </source>
</evidence>
<name>A0ABV7I0Z0_9HYPH</name>
<comment type="caution">
    <text evidence="1">The sequence shown here is derived from an EMBL/GenBank/DDBJ whole genome shotgun (WGS) entry which is preliminary data.</text>
</comment>
<organism evidence="1 2">
    <name type="scientific">Ciceribacter thiooxidans</name>
    <dbReference type="NCBI Taxonomy" id="1969821"/>
    <lineage>
        <taxon>Bacteria</taxon>
        <taxon>Pseudomonadati</taxon>
        <taxon>Pseudomonadota</taxon>
        <taxon>Alphaproteobacteria</taxon>
        <taxon>Hyphomicrobiales</taxon>
        <taxon>Rhizobiaceae</taxon>
        <taxon>Ciceribacter</taxon>
    </lineage>
</organism>
<gene>
    <name evidence="1" type="ORF">ACFOHV_07310</name>
</gene>
<sequence length="164" mass="18291">MGFTLLSPVARAKTSEFKVSCIGTGGRNGGDKNWRIQISIPSTEFHKHFGQAERFDIALGDGADAGILLIRATENGAFRPTALKYCFIFRLPPSETTPQMEFKGPNPERRMTTSGLKVTLPSWAWEPGRWESIRDARDIARRQDAAAEKLTRKDTLQRIGQIKG</sequence>
<dbReference type="Proteomes" id="UP001595647">
    <property type="component" value="Unassembled WGS sequence"/>
</dbReference>
<accession>A0ABV7I0Z0</accession>
<proteinExistence type="predicted"/>
<evidence type="ECO:0000313" key="1">
    <source>
        <dbReference type="EMBL" id="MFC3163085.1"/>
    </source>
</evidence>
<keyword evidence="2" id="KW-1185">Reference proteome</keyword>